<dbReference type="RefSeq" id="WP_114582437.1">
    <property type="nucleotide sequence ID" value="NZ_QPMH01000010.1"/>
</dbReference>
<evidence type="ECO:0000256" key="2">
    <source>
        <dbReference type="ARBA" id="ARBA00022730"/>
    </source>
</evidence>
<comment type="caution">
    <text evidence="8">The sequence shown here is derived from an EMBL/GenBank/DDBJ whole genome shotgun (WGS) entry which is preliminary data.</text>
</comment>
<dbReference type="InterPro" id="IPR013025">
    <property type="entry name" value="Ribosomal_uL23-like"/>
</dbReference>
<organism evidence="8 9">
    <name type="scientific">Ferruginivarius sediminum</name>
    <dbReference type="NCBI Taxonomy" id="2661937"/>
    <lineage>
        <taxon>Bacteria</taxon>
        <taxon>Pseudomonadati</taxon>
        <taxon>Pseudomonadota</taxon>
        <taxon>Alphaproteobacteria</taxon>
        <taxon>Rhodospirillales</taxon>
        <taxon>Rhodospirillaceae</taxon>
        <taxon>Ferruginivarius</taxon>
    </lineage>
</organism>
<dbReference type="GO" id="GO:0003735">
    <property type="term" value="F:structural constituent of ribosome"/>
    <property type="evidence" value="ECO:0007669"/>
    <property type="project" value="InterPro"/>
</dbReference>
<reference evidence="8 9" key="1">
    <citation type="submission" date="2018-07" db="EMBL/GenBank/DDBJ databases">
        <title>Venubactetium sediminum gen. nov., sp. nov., isolated from a marine solar saltern.</title>
        <authorList>
            <person name="Wang S."/>
        </authorList>
    </citation>
    <scope>NUCLEOTIDE SEQUENCE [LARGE SCALE GENOMIC DNA]</scope>
    <source>
        <strain evidence="8 9">WD2A32</strain>
    </source>
</reference>
<dbReference type="GO" id="GO:0019843">
    <property type="term" value="F:rRNA binding"/>
    <property type="evidence" value="ECO:0007669"/>
    <property type="project" value="UniProtKB-UniRule"/>
</dbReference>
<evidence type="ECO:0000313" key="9">
    <source>
        <dbReference type="Proteomes" id="UP000253941"/>
    </source>
</evidence>
<dbReference type="Gene3D" id="3.30.70.330">
    <property type="match status" value="1"/>
</dbReference>
<evidence type="ECO:0000313" key="8">
    <source>
        <dbReference type="EMBL" id="RDD61635.1"/>
    </source>
</evidence>
<dbReference type="GO" id="GO:1990904">
    <property type="term" value="C:ribonucleoprotein complex"/>
    <property type="evidence" value="ECO:0007669"/>
    <property type="project" value="UniProtKB-KW"/>
</dbReference>
<evidence type="ECO:0000256" key="3">
    <source>
        <dbReference type="ARBA" id="ARBA00022884"/>
    </source>
</evidence>
<dbReference type="InterPro" id="IPR001014">
    <property type="entry name" value="Ribosomal_uL23_CS"/>
</dbReference>
<comment type="similarity">
    <text evidence="1 6 7">Belongs to the universal ribosomal protein uL23 family.</text>
</comment>
<keyword evidence="5 6" id="KW-0687">Ribonucleoprotein</keyword>
<dbReference type="GO" id="GO:0005840">
    <property type="term" value="C:ribosome"/>
    <property type="evidence" value="ECO:0007669"/>
    <property type="project" value="UniProtKB-KW"/>
</dbReference>
<evidence type="ECO:0000256" key="7">
    <source>
        <dbReference type="RuleBase" id="RU003934"/>
    </source>
</evidence>
<dbReference type="NCBIfam" id="NF004360">
    <property type="entry name" value="PRK05738.1-5"/>
    <property type="match status" value="1"/>
</dbReference>
<comment type="function">
    <text evidence="6">One of the early assembly proteins it binds 23S rRNA. One of the proteins that surrounds the polypeptide exit tunnel on the outside of the ribosome. Forms the main docking site for trigger factor binding to the ribosome.</text>
</comment>
<dbReference type="SUPFAM" id="SSF54189">
    <property type="entry name" value="Ribosomal proteins S24e, L23 and L15e"/>
    <property type="match status" value="1"/>
</dbReference>
<sequence>MSRGRIYKPSQVKLSGARMYDLVREPVITEKATMGSEHNQVTFRVPLWASKPEIKAAIEGLFSVRVKSVNTLRQNGKVKRFRGMPGKRPDTKKAYVTLEEGHSIDVTTGV</sequence>
<keyword evidence="3 6" id="KW-0694">RNA-binding</keyword>
<comment type="subunit">
    <text evidence="6">Part of the 50S ribosomal subunit. Contacts protein L29, and trigger factor when it is bound to the ribosome.</text>
</comment>
<accession>A0A369TB75</accession>
<dbReference type="NCBIfam" id="NF004359">
    <property type="entry name" value="PRK05738.1-3"/>
    <property type="match status" value="1"/>
</dbReference>
<dbReference type="Proteomes" id="UP000253941">
    <property type="component" value="Unassembled WGS sequence"/>
</dbReference>
<evidence type="ECO:0000256" key="4">
    <source>
        <dbReference type="ARBA" id="ARBA00022980"/>
    </source>
</evidence>
<keyword evidence="9" id="KW-1185">Reference proteome</keyword>
<dbReference type="AlphaFoldDB" id="A0A369TB75"/>
<protein>
    <recommendedName>
        <fullName evidence="6">Large ribosomal subunit protein uL23</fullName>
    </recommendedName>
</protein>
<dbReference type="NCBIfam" id="NF004363">
    <property type="entry name" value="PRK05738.2-4"/>
    <property type="match status" value="1"/>
</dbReference>
<dbReference type="FunFam" id="3.30.70.330:FF:000001">
    <property type="entry name" value="50S ribosomal protein L23"/>
    <property type="match status" value="1"/>
</dbReference>
<dbReference type="Pfam" id="PF00276">
    <property type="entry name" value="Ribosomal_L23"/>
    <property type="match status" value="1"/>
</dbReference>
<dbReference type="InterPro" id="IPR012678">
    <property type="entry name" value="Ribosomal_uL23/eL15/eS24_sf"/>
</dbReference>
<dbReference type="PROSITE" id="PS00050">
    <property type="entry name" value="RIBOSOMAL_L23"/>
    <property type="match status" value="1"/>
</dbReference>
<gene>
    <name evidence="6" type="primary">rplW</name>
    <name evidence="8" type="ORF">DRB17_11930</name>
</gene>
<name>A0A369TB75_9PROT</name>
<keyword evidence="4 6" id="KW-0689">Ribosomal protein</keyword>
<evidence type="ECO:0000256" key="1">
    <source>
        <dbReference type="ARBA" id="ARBA00006700"/>
    </source>
</evidence>
<keyword evidence="2 6" id="KW-0699">rRNA-binding</keyword>
<dbReference type="GO" id="GO:0006412">
    <property type="term" value="P:translation"/>
    <property type="evidence" value="ECO:0007669"/>
    <property type="project" value="UniProtKB-UniRule"/>
</dbReference>
<dbReference type="InterPro" id="IPR012677">
    <property type="entry name" value="Nucleotide-bd_a/b_plait_sf"/>
</dbReference>
<dbReference type="EMBL" id="QPMH01000010">
    <property type="protein sequence ID" value="RDD61635.1"/>
    <property type="molecule type" value="Genomic_DNA"/>
</dbReference>
<evidence type="ECO:0000256" key="6">
    <source>
        <dbReference type="HAMAP-Rule" id="MF_01369"/>
    </source>
</evidence>
<dbReference type="HAMAP" id="MF_01369_B">
    <property type="entry name" value="Ribosomal_uL23_B"/>
    <property type="match status" value="1"/>
</dbReference>
<dbReference type="PANTHER" id="PTHR11620">
    <property type="entry name" value="60S RIBOSOMAL PROTEIN L23A"/>
    <property type="match status" value="1"/>
</dbReference>
<proteinExistence type="inferred from homology"/>
<evidence type="ECO:0000256" key="5">
    <source>
        <dbReference type="ARBA" id="ARBA00023274"/>
    </source>
</evidence>